<evidence type="ECO:0000313" key="5">
    <source>
        <dbReference type="Proteomes" id="UP001059985"/>
    </source>
</evidence>
<feature type="domain" description="N-acetyltransferase" evidence="1">
    <location>
        <begin position="121"/>
        <end position="256"/>
    </location>
</feature>
<dbReference type="Proteomes" id="UP001059985">
    <property type="component" value="Chromosome"/>
</dbReference>
<dbReference type="InterPro" id="IPR000182">
    <property type="entry name" value="GNAT_dom"/>
</dbReference>
<protein>
    <submittedName>
        <fullName evidence="2">GNAT family N-acetyltransferase</fullName>
    </submittedName>
</protein>
<evidence type="ECO:0000259" key="1">
    <source>
        <dbReference type="PROSITE" id="PS51186"/>
    </source>
</evidence>
<dbReference type="EMBL" id="CP089285">
    <property type="protein sequence ID" value="UTO56093.1"/>
    <property type="molecule type" value="Genomic_DNA"/>
</dbReference>
<sequence>MHYSLVTNNLKQYIIYANQLSGWELHTFNNVTLIINGSKSSIFNYVFLENCTNNICETSIQKTFQYLQQRKIEATWPLDQSSKYAKPILEKLGLMIANSPKKAIVDITNYFMPHNKIDITLEIVDNHSKLTQLDLLASQIFHCNVNEVALFLRGLSNHKVSDSKLQFFLVKLHNTLVGICGMYIHNQVAGFYSDGVLPEYRNQQIGTSMTLQRIKIAQQHDCKYAVAQCMKPSINLYKRLGFKMIGNLPLYVSYRI</sequence>
<keyword evidence="5" id="KW-1185">Reference proteome</keyword>
<dbReference type="PROSITE" id="PS51186">
    <property type="entry name" value="GNAT"/>
    <property type="match status" value="1"/>
</dbReference>
<dbReference type="CDD" id="cd04301">
    <property type="entry name" value="NAT_SF"/>
    <property type="match status" value="1"/>
</dbReference>
<dbReference type="Pfam" id="PF00583">
    <property type="entry name" value="Acetyltransf_1"/>
    <property type="match status" value="1"/>
</dbReference>
<gene>
    <name evidence="3" type="ORF">LUA81_03130</name>
    <name evidence="2" type="ORF">LUA82_03155</name>
</gene>
<accession>A0A9Q9F3N4</accession>
<dbReference type="AlphaFoldDB" id="A0A9Q9F3N4"/>
<reference evidence="2" key="1">
    <citation type="journal article" date="2022" name="Microorganisms">
        <title>Assembly and Comparison of Ca. Neoehrlichia mikurensis Genomes.</title>
        <authorList>
            <person name="Azagi T."/>
            <person name="Dirks R.P."/>
            <person name="Yebra-Pimentel E.S."/>
            <person name="Schaap P.J."/>
            <person name="Koehorst J.J."/>
            <person name="Esser H.J."/>
            <person name="Sprong H."/>
        </authorList>
    </citation>
    <scope>NUCLEOTIDE SEQUENCE</scope>
    <source>
        <strain evidence="3">18-2804</strain>
        <strain evidence="2">18-2837</strain>
    </source>
</reference>
<dbReference type="GO" id="GO:0016747">
    <property type="term" value="F:acyltransferase activity, transferring groups other than amino-acyl groups"/>
    <property type="evidence" value="ECO:0007669"/>
    <property type="project" value="InterPro"/>
</dbReference>
<proteinExistence type="predicted"/>
<evidence type="ECO:0000313" key="2">
    <source>
        <dbReference type="EMBL" id="UTO55173.1"/>
    </source>
</evidence>
<organism evidence="2 4">
    <name type="scientific">Neoehrlichia mikurensis</name>
    <dbReference type="NCBI Taxonomy" id="89586"/>
    <lineage>
        <taxon>Bacteria</taxon>
        <taxon>Pseudomonadati</taxon>
        <taxon>Pseudomonadota</taxon>
        <taxon>Alphaproteobacteria</taxon>
        <taxon>Rickettsiales</taxon>
        <taxon>Anaplasmataceae</taxon>
        <taxon>Candidatus Neoehrlichia</taxon>
    </lineage>
</organism>
<dbReference type="EMBL" id="CP089286">
    <property type="protein sequence ID" value="UTO55173.1"/>
    <property type="molecule type" value="Genomic_DNA"/>
</dbReference>
<name>A0A9Q9F3N4_9RICK</name>
<dbReference type="Proteomes" id="UP001059822">
    <property type="component" value="Chromosome"/>
</dbReference>
<evidence type="ECO:0000313" key="3">
    <source>
        <dbReference type="EMBL" id="UTO56093.1"/>
    </source>
</evidence>
<dbReference type="RefSeq" id="WP_218194250.1">
    <property type="nucleotide sequence ID" value="NZ_CP054597.1"/>
</dbReference>
<evidence type="ECO:0000313" key="4">
    <source>
        <dbReference type="Proteomes" id="UP001059822"/>
    </source>
</evidence>